<dbReference type="GO" id="GO:0019433">
    <property type="term" value="P:triglyceride catabolic process"/>
    <property type="evidence" value="ECO:0007669"/>
    <property type="project" value="TreeGrafter"/>
</dbReference>
<keyword evidence="2" id="KW-1185">Reference proteome</keyword>
<reference evidence="1 2" key="1">
    <citation type="submission" date="2018-01" db="EMBL/GenBank/DDBJ databases">
        <title>Comparison of the Chinese Bamboo Partridge and Red Junglefowl genome sequences highlights the importance of demography in genome evolution.</title>
        <authorList>
            <person name="Tiley G.P."/>
            <person name="Kimball R.T."/>
            <person name="Braun E.L."/>
            <person name="Burleigh J.G."/>
        </authorList>
    </citation>
    <scope>NUCLEOTIDE SEQUENCE [LARGE SCALE GENOMIC DNA]</scope>
    <source>
        <strain evidence="1">RTK389</strain>
        <tissue evidence="1">Blood</tissue>
    </source>
</reference>
<organism evidence="1 2">
    <name type="scientific">Bambusicola thoracicus</name>
    <name type="common">Chinese bamboo-partridge</name>
    <name type="synonym">Perdix thoracica</name>
    <dbReference type="NCBI Taxonomy" id="9083"/>
    <lineage>
        <taxon>Eukaryota</taxon>
        <taxon>Metazoa</taxon>
        <taxon>Chordata</taxon>
        <taxon>Craniata</taxon>
        <taxon>Vertebrata</taxon>
        <taxon>Euteleostomi</taxon>
        <taxon>Archelosauria</taxon>
        <taxon>Archosauria</taxon>
        <taxon>Dinosauria</taxon>
        <taxon>Saurischia</taxon>
        <taxon>Theropoda</taxon>
        <taxon>Coelurosauria</taxon>
        <taxon>Aves</taxon>
        <taxon>Neognathae</taxon>
        <taxon>Galloanserae</taxon>
        <taxon>Galliformes</taxon>
        <taxon>Phasianidae</taxon>
        <taxon>Perdicinae</taxon>
        <taxon>Bambusicola</taxon>
    </lineage>
</organism>
<name>A0A2P4T706_BAMTH</name>
<proteinExistence type="predicted"/>
<dbReference type="Proteomes" id="UP000237246">
    <property type="component" value="Unassembled WGS sequence"/>
</dbReference>
<dbReference type="OrthoDB" id="197155at2759"/>
<comment type="caution">
    <text evidence="1">The sequence shown here is derived from an EMBL/GenBank/DDBJ whole genome shotgun (WGS) entry which is preliminary data.</text>
</comment>
<dbReference type="EMBL" id="PPHD01006552">
    <property type="protein sequence ID" value="POI32150.1"/>
    <property type="molecule type" value="Genomic_DNA"/>
</dbReference>
<evidence type="ECO:0000313" key="1">
    <source>
        <dbReference type="EMBL" id="POI32150.1"/>
    </source>
</evidence>
<protein>
    <submittedName>
        <fullName evidence="1">Uncharacterized protein</fullName>
    </submittedName>
</protein>
<accession>A0A2P4T706</accession>
<dbReference type="InterPro" id="IPR033562">
    <property type="entry name" value="PLPL"/>
</dbReference>
<feature type="non-terminal residue" evidence="1">
    <location>
        <position position="161"/>
    </location>
</feature>
<dbReference type="AlphaFoldDB" id="A0A2P4T706"/>
<dbReference type="PANTHER" id="PTHR12406:SF23">
    <property type="entry name" value="OMEGA-HYDROXYCERAMIDE TRANSACYLASE"/>
    <property type="match status" value="1"/>
</dbReference>
<dbReference type="PANTHER" id="PTHR12406">
    <property type="entry name" value="CALCIUM-INDEPENDENT PHOSPHOLIPASE A2 IPLA2 -RELATED"/>
    <property type="match status" value="1"/>
</dbReference>
<gene>
    <name evidence="1" type="ORF">CIB84_004099</name>
</gene>
<dbReference type="GO" id="GO:0005737">
    <property type="term" value="C:cytoplasm"/>
    <property type="evidence" value="ECO:0007669"/>
    <property type="project" value="TreeGrafter"/>
</dbReference>
<dbReference type="GO" id="GO:0004806">
    <property type="term" value="F:triacylglycerol lipase activity"/>
    <property type="evidence" value="ECO:0007669"/>
    <property type="project" value="TreeGrafter"/>
</dbReference>
<dbReference type="GO" id="GO:0005811">
    <property type="term" value="C:lipid droplet"/>
    <property type="evidence" value="ECO:0007669"/>
    <property type="project" value="TreeGrafter"/>
</dbReference>
<evidence type="ECO:0000313" key="2">
    <source>
        <dbReference type="Proteomes" id="UP000237246"/>
    </source>
</evidence>
<dbReference type="GO" id="GO:0055088">
    <property type="term" value="P:lipid homeostasis"/>
    <property type="evidence" value="ECO:0007669"/>
    <property type="project" value="TreeGrafter"/>
</dbReference>
<dbReference type="GO" id="GO:0016020">
    <property type="term" value="C:membrane"/>
    <property type="evidence" value="ECO:0007669"/>
    <property type="project" value="TreeGrafter"/>
</dbReference>
<sequence length="161" mass="18588">MQQYLYRAGKLFFSTLLTARGKVLRVVKDALNKFLPANAHQLASGKLHIILTRLHDWNNVTVSEFASKEDIIQRYIDGEFSMWKTNFMSQTTITVSALAGEYDICPRDCPVPFFTFQIVDWILQISEQNLYRIQCLFQCPSAKFTLLMPYVARNLVVDPQT</sequence>